<organism evidence="1 2">
    <name type="scientific">Flavobacterium solisilvae</name>
    <dbReference type="NCBI Taxonomy" id="1852019"/>
    <lineage>
        <taxon>Bacteria</taxon>
        <taxon>Pseudomonadati</taxon>
        <taxon>Bacteroidota</taxon>
        <taxon>Flavobacteriia</taxon>
        <taxon>Flavobacteriales</taxon>
        <taxon>Flavobacteriaceae</taxon>
        <taxon>Flavobacterium</taxon>
    </lineage>
</organism>
<protein>
    <recommendedName>
        <fullName evidence="3">DKNYY family protein</fullName>
    </recommendedName>
</protein>
<dbReference type="InterPro" id="IPR027375">
    <property type="entry name" value="DKNYY"/>
</dbReference>
<dbReference type="RefSeq" id="WP_169522498.1">
    <property type="nucleotide sequence ID" value="NZ_JAAMPT010000188.1"/>
</dbReference>
<keyword evidence="2" id="KW-1185">Reference proteome</keyword>
<evidence type="ECO:0008006" key="3">
    <source>
        <dbReference type="Google" id="ProtNLM"/>
    </source>
</evidence>
<dbReference type="Proteomes" id="UP000767947">
    <property type="component" value="Unassembled WGS sequence"/>
</dbReference>
<dbReference type="Pfam" id="PF13644">
    <property type="entry name" value="DKNYY"/>
    <property type="match status" value="1"/>
</dbReference>
<sequence length="355" mass="41655">MNLSFSYNYFTIFGTRIVEVFSQSDVGGNYKRNPTMKGKKVIILILTLLFLTSCTRGYKVENGKVYYEYWNEGSGQGKRLIEQADAKTFRELNFDSESNFEFGKDKNHLFIDGEVIKNIDPNTFKFIGNYIFRDKDSAYFFGFYNDLNDCVIEGINPNKIELLKYPWAKSNNIIIHGSDTITIDDASEFSPIDEDWGKTKKYIINNNQILYDADLETFKTTSSFEGRDKKYSYESGFIKENEFKKMNFKTFDFENKDFCQFEPIVFVNIYDKLKSYDEDKNKRIEIIEKLKSKGFTINNTKYLNWLGASKVIRVSMTNSSCNCVVEKLYRYDYSKPAKTKEIFEVTERIHCNQKK</sequence>
<evidence type="ECO:0000313" key="1">
    <source>
        <dbReference type="EMBL" id="NMH23946.1"/>
    </source>
</evidence>
<comment type="caution">
    <text evidence="1">The sequence shown here is derived from an EMBL/GenBank/DDBJ whole genome shotgun (WGS) entry which is preliminary data.</text>
</comment>
<reference evidence="1 2" key="1">
    <citation type="submission" date="2020-02" db="EMBL/GenBank/DDBJ databases">
        <title>Flavobacterium sp. genome.</title>
        <authorList>
            <person name="Jung H.S."/>
            <person name="Baek J.H."/>
            <person name="Jeon C.O."/>
        </authorList>
    </citation>
    <scope>NUCLEOTIDE SEQUENCE [LARGE SCALE GENOMIC DNA]</scope>
    <source>
        <strain evidence="1 2">SE-s27</strain>
    </source>
</reference>
<evidence type="ECO:0000313" key="2">
    <source>
        <dbReference type="Proteomes" id="UP000767947"/>
    </source>
</evidence>
<dbReference type="EMBL" id="JAAMPT010000188">
    <property type="protein sequence ID" value="NMH23946.1"/>
    <property type="molecule type" value="Genomic_DNA"/>
</dbReference>
<name>A0ABX1QP47_9FLAO</name>
<proteinExistence type="predicted"/>
<gene>
    <name evidence="1" type="ORF">G6042_01535</name>
</gene>
<accession>A0ABX1QP47</accession>